<dbReference type="PANTHER" id="PTHR46796">
    <property type="entry name" value="HTH-TYPE TRANSCRIPTIONAL ACTIVATOR RHAS-RELATED"/>
    <property type="match status" value="1"/>
</dbReference>
<dbReference type="PANTHER" id="PTHR46796:SF14">
    <property type="entry name" value="TRANSCRIPTIONAL REGULATORY PROTEIN"/>
    <property type="match status" value="1"/>
</dbReference>
<dbReference type="SUPFAM" id="SSF46689">
    <property type="entry name" value="Homeodomain-like"/>
    <property type="match status" value="2"/>
</dbReference>
<dbReference type="PROSITE" id="PS01124">
    <property type="entry name" value="HTH_ARAC_FAMILY_2"/>
    <property type="match status" value="1"/>
</dbReference>
<dbReference type="GO" id="GO:0043565">
    <property type="term" value="F:sequence-specific DNA binding"/>
    <property type="evidence" value="ECO:0007669"/>
    <property type="project" value="InterPro"/>
</dbReference>
<evidence type="ECO:0000259" key="4">
    <source>
        <dbReference type="PROSITE" id="PS01124"/>
    </source>
</evidence>
<accession>A0A1C3VME0</accession>
<dbReference type="Proteomes" id="UP000199435">
    <property type="component" value="Unassembled WGS sequence"/>
</dbReference>
<dbReference type="InterPro" id="IPR018060">
    <property type="entry name" value="HTH_AraC"/>
</dbReference>
<evidence type="ECO:0000256" key="2">
    <source>
        <dbReference type="ARBA" id="ARBA00023125"/>
    </source>
</evidence>
<organism evidence="5 6">
    <name type="scientific">Rhizobium miluonense</name>
    <dbReference type="NCBI Taxonomy" id="411945"/>
    <lineage>
        <taxon>Bacteria</taxon>
        <taxon>Pseudomonadati</taxon>
        <taxon>Pseudomonadota</taxon>
        <taxon>Alphaproteobacteria</taxon>
        <taxon>Hyphomicrobiales</taxon>
        <taxon>Rhizobiaceae</taxon>
        <taxon>Rhizobium/Agrobacterium group</taxon>
        <taxon>Rhizobium</taxon>
    </lineage>
</organism>
<gene>
    <name evidence="5" type="ORF">GA0061102_10158</name>
</gene>
<keyword evidence="6" id="KW-1185">Reference proteome</keyword>
<keyword evidence="1" id="KW-0805">Transcription regulation</keyword>
<dbReference type="EMBL" id="FMAH01000015">
    <property type="protein sequence ID" value="SCB28755.1"/>
    <property type="molecule type" value="Genomic_DNA"/>
</dbReference>
<proteinExistence type="predicted"/>
<protein>
    <submittedName>
        <fullName evidence="5">AraC-type DNA-binding protein</fullName>
    </submittedName>
</protein>
<feature type="domain" description="HTH araC/xylS-type" evidence="4">
    <location>
        <begin position="192"/>
        <end position="289"/>
    </location>
</feature>
<keyword evidence="3" id="KW-0804">Transcription</keyword>
<dbReference type="SMART" id="SM00342">
    <property type="entry name" value="HTH_ARAC"/>
    <property type="match status" value="1"/>
</dbReference>
<dbReference type="Pfam" id="PF12833">
    <property type="entry name" value="HTH_18"/>
    <property type="match status" value="1"/>
</dbReference>
<dbReference type="GO" id="GO:0003700">
    <property type="term" value="F:DNA-binding transcription factor activity"/>
    <property type="evidence" value="ECO:0007669"/>
    <property type="project" value="InterPro"/>
</dbReference>
<dbReference type="STRING" id="411945.GA0061102_10158"/>
<evidence type="ECO:0000313" key="6">
    <source>
        <dbReference type="Proteomes" id="UP000199435"/>
    </source>
</evidence>
<dbReference type="InterPro" id="IPR009057">
    <property type="entry name" value="Homeodomain-like_sf"/>
</dbReference>
<evidence type="ECO:0000256" key="1">
    <source>
        <dbReference type="ARBA" id="ARBA00023015"/>
    </source>
</evidence>
<dbReference type="InterPro" id="IPR050204">
    <property type="entry name" value="AraC_XylS_family_regulators"/>
</dbReference>
<keyword evidence="2 5" id="KW-0238">DNA-binding</keyword>
<dbReference type="Gene3D" id="1.10.10.60">
    <property type="entry name" value="Homeodomain-like"/>
    <property type="match status" value="2"/>
</dbReference>
<evidence type="ECO:0000256" key="3">
    <source>
        <dbReference type="ARBA" id="ARBA00023163"/>
    </source>
</evidence>
<sequence length="296" mass="33433">MRWEPTGNWVERGRAANCSTITASMINITRMRYDDDDLPPAPPNEREDAFHVITQLMDFRLHKIWKGSTLVFEGGHPKGALAITDLREEWTCHHLSPFDNVRFQIPMAHIRSFAAEMGRPEFTSLACPPSTRDDVILGLAQALLPSLEDPLHASQLFLEQVSLAILTHLTQTYGGVQFPSRKKGALAPWQEKRATEFLSAHVNVQVSIAELAQACGLSRSYFIKAFKETFGKTPYRWLIEYRVARAKDLLMSNASIAEIAVACGFADQSHMTRIFSEVTGEPPGNWRRHNRFGRQL</sequence>
<evidence type="ECO:0000313" key="5">
    <source>
        <dbReference type="EMBL" id="SCB28755.1"/>
    </source>
</evidence>
<reference evidence="6" key="1">
    <citation type="submission" date="2016-08" db="EMBL/GenBank/DDBJ databases">
        <authorList>
            <person name="Varghese N."/>
            <person name="Submissions Spin"/>
        </authorList>
    </citation>
    <scope>NUCLEOTIDE SEQUENCE [LARGE SCALE GENOMIC DNA]</scope>
    <source>
        <strain evidence="6">HAMBI 2971</strain>
    </source>
</reference>
<name>A0A1C3VME0_9HYPH</name>
<dbReference type="AlphaFoldDB" id="A0A1C3VME0"/>